<gene>
    <name evidence="2" type="ORF">V1264_024208</name>
</gene>
<dbReference type="AlphaFoldDB" id="A0AAN9ALM3"/>
<dbReference type="EMBL" id="JBAMIC010002791">
    <property type="protein sequence ID" value="KAK7089142.1"/>
    <property type="molecule type" value="Genomic_DNA"/>
</dbReference>
<protein>
    <submittedName>
        <fullName evidence="2">Uncharacterized protein</fullName>
    </submittedName>
</protein>
<feature type="signal peptide" evidence="1">
    <location>
        <begin position="1"/>
        <end position="21"/>
    </location>
</feature>
<evidence type="ECO:0000313" key="3">
    <source>
        <dbReference type="Proteomes" id="UP001374579"/>
    </source>
</evidence>
<reference evidence="2 3" key="1">
    <citation type="submission" date="2024-02" db="EMBL/GenBank/DDBJ databases">
        <title>Chromosome-scale genome assembly of the rough periwinkle Littorina saxatilis.</title>
        <authorList>
            <person name="De Jode A."/>
            <person name="Faria R."/>
            <person name="Formenti G."/>
            <person name="Sims Y."/>
            <person name="Smith T.P."/>
            <person name="Tracey A."/>
            <person name="Wood J.M.D."/>
            <person name="Zagrodzka Z.B."/>
            <person name="Johannesson K."/>
            <person name="Butlin R.K."/>
            <person name="Leder E.H."/>
        </authorList>
    </citation>
    <scope>NUCLEOTIDE SEQUENCE [LARGE SCALE GENOMIC DNA]</scope>
    <source>
        <strain evidence="2">Snail1</strain>
        <tissue evidence="2">Muscle</tissue>
    </source>
</reference>
<comment type="caution">
    <text evidence="2">The sequence shown here is derived from an EMBL/GenBank/DDBJ whole genome shotgun (WGS) entry which is preliminary data.</text>
</comment>
<keyword evidence="1" id="KW-0732">Signal</keyword>
<organism evidence="2 3">
    <name type="scientific">Littorina saxatilis</name>
    <dbReference type="NCBI Taxonomy" id="31220"/>
    <lineage>
        <taxon>Eukaryota</taxon>
        <taxon>Metazoa</taxon>
        <taxon>Spiralia</taxon>
        <taxon>Lophotrochozoa</taxon>
        <taxon>Mollusca</taxon>
        <taxon>Gastropoda</taxon>
        <taxon>Caenogastropoda</taxon>
        <taxon>Littorinimorpha</taxon>
        <taxon>Littorinoidea</taxon>
        <taxon>Littorinidae</taxon>
        <taxon>Littorina</taxon>
    </lineage>
</organism>
<sequence length="139" mass="15285">MYLLRMFHLLWAVLFTVEVNGADVNCASFQSTSTSVTWNNTYTVTLKFAINNECPEDQGPVHSVRLQKGLKGATVCSIAIQNESCGTHVGCSCTTSDGHFILTKDVNTLDDNEWSLVGFLDQKGSFTEPVSLQTTTTRK</sequence>
<evidence type="ECO:0000313" key="2">
    <source>
        <dbReference type="EMBL" id="KAK7089142.1"/>
    </source>
</evidence>
<proteinExistence type="predicted"/>
<feature type="chain" id="PRO_5043027798" evidence="1">
    <location>
        <begin position="22"/>
        <end position="139"/>
    </location>
</feature>
<keyword evidence="3" id="KW-1185">Reference proteome</keyword>
<evidence type="ECO:0000256" key="1">
    <source>
        <dbReference type="SAM" id="SignalP"/>
    </source>
</evidence>
<name>A0AAN9ALM3_9CAEN</name>
<accession>A0AAN9ALM3</accession>
<dbReference type="Proteomes" id="UP001374579">
    <property type="component" value="Unassembled WGS sequence"/>
</dbReference>